<protein>
    <submittedName>
        <fullName evidence="2">Uncharacterized protein</fullName>
    </submittedName>
</protein>
<name>A0A0N1ITW8_9HYME</name>
<feature type="non-terminal residue" evidence="2">
    <location>
        <position position="1"/>
    </location>
</feature>
<gene>
    <name evidence="2" type="ORF">WN51_05764</name>
</gene>
<dbReference type="Proteomes" id="UP000053105">
    <property type="component" value="Unassembled WGS sequence"/>
</dbReference>
<feature type="compositionally biased region" description="Polar residues" evidence="1">
    <location>
        <begin position="999"/>
        <end position="1008"/>
    </location>
</feature>
<evidence type="ECO:0000256" key="1">
    <source>
        <dbReference type="SAM" id="MobiDB-lite"/>
    </source>
</evidence>
<organism evidence="2 3">
    <name type="scientific">Melipona quadrifasciata</name>
    <dbReference type="NCBI Taxonomy" id="166423"/>
    <lineage>
        <taxon>Eukaryota</taxon>
        <taxon>Metazoa</taxon>
        <taxon>Ecdysozoa</taxon>
        <taxon>Arthropoda</taxon>
        <taxon>Hexapoda</taxon>
        <taxon>Insecta</taxon>
        <taxon>Pterygota</taxon>
        <taxon>Neoptera</taxon>
        <taxon>Endopterygota</taxon>
        <taxon>Hymenoptera</taxon>
        <taxon>Apocrita</taxon>
        <taxon>Aculeata</taxon>
        <taxon>Apoidea</taxon>
        <taxon>Anthophila</taxon>
        <taxon>Apidae</taxon>
        <taxon>Melipona</taxon>
    </lineage>
</organism>
<dbReference type="OrthoDB" id="6133584at2759"/>
<feature type="compositionally biased region" description="Basic and acidic residues" evidence="1">
    <location>
        <begin position="1317"/>
        <end position="1331"/>
    </location>
</feature>
<reference evidence="2 3" key="1">
    <citation type="submission" date="2015-07" db="EMBL/GenBank/DDBJ databases">
        <title>The genome of Melipona quadrifasciata.</title>
        <authorList>
            <person name="Pan H."/>
            <person name="Kapheim K."/>
        </authorList>
    </citation>
    <scope>NUCLEOTIDE SEQUENCE [LARGE SCALE GENOMIC DNA]</scope>
    <source>
        <strain evidence="2">0111107301</strain>
        <tissue evidence="2">Whole body</tissue>
    </source>
</reference>
<keyword evidence="3" id="KW-1185">Reference proteome</keyword>
<dbReference type="STRING" id="166423.A0A0N1ITW8"/>
<sequence length="1366" mass="154902">VIEPQRSRDINSQPRVGGDRRTVAFALKSADLTSVAFDSVEIRRTNGNGGSEGCCGRTDGLGKEFRFARLSMCVVRMPHIGGKGGNLSGLLSLFGSEAEQTIVDEMVHKLEHSGFMFIELECPSSSDDFGKSGKWWNLPFERNRTKINSTSNSTLSENSHLNRLKVSREESKDVTFVKQFDFIVDLRQLLALNVIRDEYCVVFRSFTRLLRIQCSDVSDPPNGAIDCKGNFPKRQYSHSCNCNDEILVQTSSLASAVVGFEYYGLPLETKLDADPEEWSSFLFRERLLSLSKVQGTTLKDKCNLGSIFYTVQCLHTNYLIAVYGKNSQIRINFKYPRFDFCLEKISIECLRSILGPCQSAARKFKEDSENDSINITRMFRSIIEKFESAHMKIQLVMNFQKRKGSDLEVMADANTLRFVGTLRHVSKPGLSNTTALPGLNHVSRIDKTTPFTFLLLAKFKYDVPLQLDMIRYEEGEVEEIPVDVGLFRDRRWGTSRGQQYVGMGRPRGFVGDEEVKAWRVMLDRESFLSHDDINNTLRRIARLVVVENQPKQTVVIKILLYYEVILGSPYIESTRYDSTAEDKINCFLHPQPKSRLRNNESSFDENASAKRCVSSIRKATNRELPRIVASQTVGKEESFERQALRCRPFGPPNEPDTSDCSERGYVVGAQGLDSEVTRESEASMPNEGLSAAKGALAEGRYTSAPSQRPQDSTQTVLVKSRNVFVQSSKPPWPLFYTNKDEYDVIYLCTVVKIVRRTSEANLLIVIALHGLNEKQPKIGPAPNALNSNSRRKFYPENRLMMKRSLDSPRGRLGADQRDCCTRHENSYIQTSVLQSIPCRPARPENIGSDILVLTLIVNSLLKTLLRSYPNGKLLWNSSGPFAHCRVDRCQLQIPFRLARRTCAEICAETTREHSERFNPFCRGPNVKDTRDPSGFEGPPTVSQETSDSVDLHQPDKASSEFRKLDTSERLRINFVDAEPRNLDLGPPCDTISRRISIQDSAPRLSQPSDRALVESTATRQRNTHTIGAVAIPGMRNTPIDSQAEIFIIERCDRSVPDNATPPRESRDPNQPIANFRCIGVAPEEARFSGLPPLKSLSVIKPFVQTRDWEATAAWPRQEQPCPIAGDFCMNGGTCLFFETVGEPACRCFKLKYKSLYSFSLAISIIDEHYTYCVNCYSHLWPDCGSTYLIHSYIFHATFEFLPNVRKFAICIVDLYKWGVLSFSQENMRRSLYFSSKVRCKLRQTSNMKKTEKYPKVSRDYHTQIRDEHQPQLSQHPGDERFRDAPRILIQHNFDLKAFVENVVGNIIGHAPPEDASTPERNDEPNHSEQKRNVFYDILRIKGNDRKSNVASYSPSRIFHALPSKVI</sequence>
<dbReference type="EMBL" id="KQ435727">
    <property type="protein sequence ID" value="KOX77878.1"/>
    <property type="molecule type" value="Genomic_DNA"/>
</dbReference>
<evidence type="ECO:0000313" key="2">
    <source>
        <dbReference type="EMBL" id="KOX77878.1"/>
    </source>
</evidence>
<accession>A0A0N1ITW8</accession>
<feature type="region of interest" description="Disordered" evidence="1">
    <location>
        <begin position="921"/>
        <end position="959"/>
    </location>
</feature>
<feature type="compositionally biased region" description="Basic and acidic residues" evidence="1">
    <location>
        <begin position="949"/>
        <end position="959"/>
    </location>
</feature>
<dbReference type="Gene3D" id="2.10.25.10">
    <property type="entry name" value="Laminin"/>
    <property type="match status" value="1"/>
</dbReference>
<proteinExistence type="predicted"/>
<evidence type="ECO:0000313" key="3">
    <source>
        <dbReference type="Proteomes" id="UP000053105"/>
    </source>
</evidence>
<feature type="region of interest" description="Disordered" evidence="1">
    <location>
        <begin position="1309"/>
        <end position="1331"/>
    </location>
</feature>
<feature type="region of interest" description="Disordered" evidence="1">
    <location>
        <begin position="999"/>
        <end position="1019"/>
    </location>
</feature>